<keyword evidence="1" id="KW-0472">Membrane</keyword>
<feature type="transmembrane region" description="Helical" evidence="1">
    <location>
        <begin position="270"/>
        <end position="293"/>
    </location>
</feature>
<dbReference type="AlphaFoldDB" id="A0A511A9V4"/>
<dbReference type="EMBL" id="BJUW01000001">
    <property type="protein sequence ID" value="GEK84974.1"/>
    <property type="molecule type" value="Genomic_DNA"/>
</dbReference>
<dbReference type="Pfam" id="PF01944">
    <property type="entry name" value="SpoIIM"/>
    <property type="match status" value="1"/>
</dbReference>
<keyword evidence="3" id="KW-1185">Reference proteome</keyword>
<sequence length="342" mass="36510">MSIGVDMSTVNQVDADALADARRAEWDRLGELSRSRLDGDGVDELIVRYRAASADLAELKTSVGDSPQGAYVSSVLSKARLRLTGASDSILTQIARFFADQLPAALYRLRWTTLVIALVFIAITAGVGAWIASDPALVATLGPADFLQQYADESFTEYYTENPAAVFAGMVWTNNAWIAAQCVLFGVTGIWPVYVIVQNAFGLGVSAAVMAAHDRLDVMVLYILPHGMLELTSIFVAAAAGLHLFWAWVAPGHRIRGAALAQEGRALATVAIGLVFALFLSGLVEGFVTGWSLPWPVKIGIGGAALAVFLVYMLLVGGRAYRRGERGDLLEYEAGTPQLTAG</sequence>
<feature type="transmembrane region" description="Helical" evidence="1">
    <location>
        <begin position="299"/>
        <end position="316"/>
    </location>
</feature>
<dbReference type="Proteomes" id="UP000321225">
    <property type="component" value="Unassembled WGS sequence"/>
</dbReference>
<dbReference type="PANTHER" id="PTHR35337:SF1">
    <property type="entry name" value="SLR1478 PROTEIN"/>
    <property type="match status" value="1"/>
</dbReference>
<comment type="caution">
    <text evidence="2">The sequence shown here is derived from an EMBL/GenBank/DDBJ whole genome shotgun (WGS) entry which is preliminary data.</text>
</comment>
<dbReference type="PANTHER" id="PTHR35337">
    <property type="entry name" value="SLR1478 PROTEIN"/>
    <property type="match status" value="1"/>
</dbReference>
<evidence type="ECO:0000313" key="2">
    <source>
        <dbReference type="EMBL" id="GEK84974.1"/>
    </source>
</evidence>
<dbReference type="InterPro" id="IPR002798">
    <property type="entry name" value="SpoIIM-like"/>
</dbReference>
<evidence type="ECO:0000313" key="3">
    <source>
        <dbReference type="Proteomes" id="UP000321225"/>
    </source>
</evidence>
<reference evidence="2 3" key="1">
    <citation type="submission" date="2019-07" db="EMBL/GenBank/DDBJ databases">
        <title>Whole genome shotgun sequence of Microbacterium aerolatum NBRC 103071.</title>
        <authorList>
            <person name="Hosoyama A."/>
            <person name="Uohara A."/>
            <person name="Ohji S."/>
            <person name="Ichikawa N."/>
        </authorList>
    </citation>
    <scope>NUCLEOTIDE SEQUENCE [LARGE SCALE GENOMIC DNA]</scope>
    <source>
        <strain evidence="2 3">NBRC 103071</strain>
    </source>
</reference>
<evidence type="ECO:0000256" key="1">
    <source>
        <dbReference type="SAM" id="Phobius"/>
    </source>
</evidence>
<name>A0A511A9V4_9MICO</name>
<gene>
    <name evidence="2" type="ORF">MAE01_01500</name>
</gene>
<accession>A0A511A9V4</accession>
<proteinExistence type="predicted"/>
<keyword evidence="1" id="KW-0812">Transmembrane</keyword>
<feature type="transmembrane region" description="Helical" evidence="1">
    <location>
        <begin position="231"/>
        <end position="249"/>
    </location>
</feature>
<protein>
    <submittedName>
        <fullName evidence="2">Membrane protein</fullName>
    </submittedName>
</protein>
<organism evidence="2 3">
    <name type="scientific">Microbacterium aerolatum</name>
    <dbReference type="NCBI Taxonomy" id="153731"/>
    <lineage>
        <taxon>Bacteria</taxon>
        <taxon>Bacillati</taxon>
        <taxon>Actinomycetota</taxon>
        <taxon>Actinomycetes</taxon>
        <taxon>Micrococcales</taxon>
        <taxon>Microbacteriaceae</taxon>
        <taxon>Microbacterium</taxon>
    </lineage>
</organism>
<keyword evidence="1" id="KW-1133">Transmembrane helix</keyword>
<feature type="transmembrane region" description="Helical" evidence="1">
    <location>
        <begin position="111"/>
        <end position="132"/>
    </location>
</feature>